<evidence type="ECO:0000313" key="2">
    <source>
        <dbReference type="EMBL" id="PVD29858.1"/>
    </source>
</evidence>
<feature type="transmembrane region" description="Helical" evidence="1">
    <location>
        <begin position="120"/>
        <end position="144"/>
    </location>
</feature>
<dbReference type="AlphaFoldDB" id="A0A2T7P8W4"/>
<evidence type="ECO:0000256" key="1">
    <source>
        <dbReference type="SAM" id="Phobius"/>
    </source>
</evidence>
<keyword evidence="1" id="KW-0472">Membrane</keyword>
<dbReference type="EMBL" id="PZQS01000005">
    <property type="protein sequence ID" value="PVD29858.1"/>
    <property type="molecule type" value="Genomic_DNA"/>
</dbReference>
<reference evidence="2 3" key="1">
    <citation type="submission" date="2018-04" db="EMBL/GenBank/DDBJ databases">
        <title>The genome of golden apple snail Pomacea canaliculata provides insight into stress tolerance and invasive adaptation.</title>
        <authorList>
            <person name="Liu C."/>
            <person name="Liu B."/>
            <person name="Ren Y."/>
            <person name="Zhang Y."/>
            <person name="Wang H."/>
            <person name="Li S."/>
            <person name="Jiang F."/>
            <person name="Yin L."/>
            <person name="Zhang G."/>
            <person name="Qian W."/>
            <person name="Fan W."/>
        </authorList>
    </citation>
    <scope>NUCLEOTIDE SEQUENCE [LARGE SCALE GENOMIC DNA]</scope>
    <source>
        <strain evidence="2">SZHN2017</strain>
        <tissue evidence="2">Muscle</tissue>
    </source>
</reference>
<sequence length="245" mass="27094">MGKIALYESGSQEVPWAGCTPSGLQQSRQKYHEYHYLGQNAECSQTDEQETVDDMLDNNVAKCCLFIVYGSVERCDAIWGWHTKGWRVQSMSPPVSREPSHRGLDDKISRQILTFSMARLFPLALLVILANLTLSSGMSLSGYLERRASVGKLIGHPGLYEDSQPVAKTFERPERTVDTTGGVSSVKHGDKDDDLGFVRLSFRKKPKGSPQITIRLSNGTDVFPPGTGQLSSKEGLTIDLQNLET</sequence>
<evidence type="ECO:0000313" key="3">
    <source>
        <dbReference type="Proteomes" id="UP000245119"/>
    </source>
</evidence>
<name>A0A2T7P8W4_POMCA</name>
<proteinExistence type="predicted"/>
<accession>A0A2T7P8W4</accession>
<dbReference type="Proteomes" id="UP000245119">
    <property type="component" value="Linkage Group LG5"/>
</dbReference>
<keyword evidence="1" id="KW-1133">Transmembrane helix</keyword>
<organism evidence="2 3">
    <name type="scientific">Pomacea canaliculata</name>
    <name type="common">Golden apple snail</name>
    <dbReference type="NCBI Taxonomy" id="400727"/>
    <lineage>
        <taxon>Eukaryota</taxon>
        <taxon>Metazoa</taxon>
        <taxon>Spiralia</taxon>
        <taxon>Lophotrochozoa</taxon>
        <taxon>Mollusca</taxon>
        <taxon>Gastropoda</taxon>
        <taxon>Caenogastropoda</taxon>
        <taxon>Architaenioglossa</taxon>
        <taxon>Ampullarioidea</taxon>
        <taxon>Ampullariidae</taxon>
        <taxon>Pomacea</taxon>
    </lineage>
</organism>
<comment type="caution">
    <text evidence="2">The sequence shown here is derived from an EMBL/GenBank/DDBJ whole genome shotgun (WGS) entry which is preliminary data.</text>
</comment>
<gene>
    <name evidence="2" type="ORF">C0Q70_09115</name>
</gene>
<keyword evidence="3" id="KW-1185">Reference proteome</keyword>
<keyword evidence="1" id="KW-0812">Transmembrane</keyword>
<protein>
    <submittedName>
        <fullName evidence="2">Uncharacterized protein</fullName>
    </submittedName>
</protein>